<name>A0ABR9SG10_9BURK</name>
<evidence type="ECO:0000256" key="11">
    <source>
        <dbReference type="ARBA" id="ARBA00023012"/>
    </source>
</evidence>
<keyword evidence="7" id="KW-0547">Nucleotide-binding</keyword>
<dbReference type="RefSeq" id="WP_193780832.1">
    <property type="nucleotide sequence ID" value="NZ_JADDOJ010000045.1"/>
</dbReference>
<evidence type="ECO:0000256" key="10">
    <source>
        <dbReference type="ARBA" id="ARBA00022989"/>
    </source>
</evidence>
<dbReference type="Pfam" id="PF13493">
    <property type="entry name" value="DUF4118"/>
    <property type="match status" value="1"/>
</dbReference>
<evidence type="ECO:0000256" key="8">
    <source>
        <dbReference type="ARBA" id="ARBA00022777"/>
    </source>
</evidence>
<dbReference type="Pfam" id="PF00512">
    <property type="entry name" value="HisKA"/>
    <property type="match status" value="1"/>
</dbReference>
<evidence type="ECO:0000256" key="14">
    <source>
        <dbReference type="SAM" id="MobiDB-lite"/>
    </source>
</evidence>
<comment type="subcellular location">
    <subcellularLocation>
        <location evidence="2">Membrane</location>
        <topology evidence="2">Multi-pass membrane protein</topology>
    </subcellularLocation>
</comment>
<dbReference type="InterPro" id="IPR004358">
    <property type="entry name" value="Sig_transdc_His_kin-like_C"/>
</dbReference>
<dbReference type="InterPro" id="IPR036097">
    <property type="entry name" value="HisK_dim/P_sf"/>
</dbReference>
<keyword evidence="6 15" id="KW-0812">Transmembrane</keyword>
<feature type="transmembrane region" description="Helical" evidence="15">
    <location>
        <begin position="94"/>
        <end position="113"/>
    </location>
</feature>
<dbReference type="Gene3D" id="3.30.450.20">
    <property type="entry name" value="PAS domain"/>
    <property type="match status" value="1"/>
</dbReference>
<dbReference type="InterPro" id="IPR038318">
    <property type="entry name" value="KdpD_sf"/>
</dbReference>
<dbReference type="Gene3D" id="1.20.120.620">
    <property type="entry name" value="Backbone structure of the membrane domain of e. Coli histidine kinase receptor kdpd"/>
    <property type="match status" value="1"/>
</dbReference>
<dbReference type="SMART" id="SM00388">
    <property type="entry name" value="HisKA"/>
    <property type="match status" value="1"/>
</dbReference>
<evidence type="ECO:0000313" key="19">
    <source>
        <dbReference type="Proteomes" id="UP000715965"/>
    </source>
</evidence>
<evidence type="ECO:0000259" key="16">
    <source>
        <dbReference type="PROSITE" id="PS50109"/>
    </source>
</evidence>
<comment type="caution">
    <text evidence="18">The sequence shown here is derived from an EMBL/GenBank/DDBJ whole genome shotgun (WGS) entry which is preliminary data.</text>
</comment>
<dbReference type="EC" id="2.7.13.3" evidence="3"/>
<feature type="modified residue" description="4-aspartylphosphate" evidence="13">
    <location>
        <position position="716"/>
    </location>
</feature>
<evidence type="ECO:0000256" key="5">
    <source>
        <dbReference type="ARBA" id="ARBA00022679"/>
    </source>
</evidence>
<dbReference type="PRINTS" id="PR00344">
    <property type="entry name" value="BCTRLSENSOR"/>
</dbReference>
<dbReference type="PANTHER" id="PTHR43547">
    <property type="entry name" value="TWO-COMPONENT HISTIDINE KINASE"/>
    <property type="match status" value="1"/>
</dbReference>
<keyword evidence="12 15" id="KW-0472">Membrane</keyword>
<evidence type="ECO:0000256" key="15">
    <source>
        <dbReference type="SAM" id="Phobius"/>
    </source>
</evidence>
<dbReference type="InterPro" id="IPR011006">
    <property type="entry name" value="CheY-like_superfamily"/>
</dbReference>
<dbReference type="InterPro" id="IPR000014">
    <property type="entry name" value="PAS"/>
</dbReference>
<sequence length="779" mass="83914">MERAVALVPLRNPWVRWACALLIPATAALLNVPLQHMLDGRAPLLPFLPAVLLVAFLSGWRPAVLSTVVSGVCIAWAWMEPIGSFEIRREADRILMGAFFAACALGAAVTSHARTLLLRQDATEKRLNLALAAGNMALWQSDWTAGQHWWSPQMYALHGLPPQGPPPADYFSLVHEDDRATLFAAVDAAARQQQDHRVEYRVRWPDGSAHWLEGRGSTTREPVTGRLLMMGVCTGIDARKREEADREFLLHASRELAAVGDRQQALARIARLAVPHFADWCTVDLLAGERLERLAVAHTDPAKEQLAREIHAKYPPRPGTGGEWKVAMTGEPGLVPEITDAMLREGIADPAELAAIRALGLHSWMAVPIPGPGRALGVIAFVSAESRRTYGERELAQAMDLAARAAVALENASLVQALRDADAAKDVFLATLAHELRNPLAPLANGLAILRRAPDPAAALAKVLPILERQGHHLARLVDDLLDMARINSGKIELRRVPLDLREVLQAAADSCRPQAVEAGHVLELQLPEAPMQVLGDAVRLTQVFANLLNNAVKYTPTGGRIRLTAQAGADGHRVSVADNGIGMQPAFLAHAFELFSQAGGAARQGLGVGLYLVRAILEMHGGRISAHSEGPGKGSRFEAWLPVLAAAPRPEAPQAPEPAAAAAGKSVLVVDDNVDAAESLASLLEMMGHRPRVAHDGQAALEACRAAPPDVVLLDIGLPDISGHEVARRIHQMAEGRPRPRLVALTGWGQPEDRRQSQQAGFDAHWTKPVDPGILSTL</sequence>
<dbReference type="InterPro" id="IPR036890">
    <property type="entry name" value="HATPase_C_sf"/>
</dbReference>
<dbReference type="InterPro" id="IPR003594">
    <property type="entry name" value="HATPase_dom"/>
</dbReference>
<protein>
    <recommendedName>
        <fullName evidence="3">histidine kinase</fullName>
        <ecNumber evidence="3">2.7.13.3</ecNumber>
    </recommendedName>
</protein>
<dbReference type="Pfam" id="PF08447">
    <property type="entry name" value="PAS_3"/>
    <property type="match status" value="1"/>
</dbReference>
<organism evidence="18 19">
    <name type="scientific">Ramlibacter aquaticus</name>
    <dbReference type="NCBI Taxonomy" id="2780094"/>
    <lineage>
        <taxon>Bacteria</taxon>
        <taxon>Pseudomonadati</taxon>
        <taxon>Pseudomonadota</taxon>
        <taxon>Betaproteobacteria</taxon>
        <taxon>Burkholderiales</taxon>
        <taxon>Comamonadaceae</taxon>
        <taxon>Ramlibacter</taxon>
    </lineage>
</organism>
<dbReference type="SUPFAM" id="SSF55781">
    <property type="entry name" value="GAF domain-like"/>
    <property type="match status" value="1"/>
</dbReference>
<dbReference type="Gene3D" id="3.40.50.2300">
    <property type="match status" value="1"/>
</dbReference>
<dbReference type="SMART" id="SM00387">
    <property type="entry name" value="HATPase_c"/>
    <property type="match status" value="1"/>
</dbReference>
<evidence type="ECO:0000256" key="6">
    <source>
        <dbReference type="ARBA" id="ARBA00022692"/>
    </source>
</evidence>
<evidence type="ECO:0000256" key="3">
    <source>
        <dbReference type="ARBA" id="ARBA00012438"/>
    </source>
</evidence>
<keyword evidence="5" id="KW-0808">Transferase</keyword>
<keyword evidence="9" id="KW-0067">ATP-binding</keyword>
<keyword evidence="10 15" id="KW-1133">Transmembrane helix</keyword>
<evidence type="ECO:0000256" key="2">
    <source>
        <dbReference type="ARBA" id="ARBA00004141"/>
    </source>
</evidence>
<reference evidence="18 19" key="1">
    <citation type="submission" date="2020-10" db="EMBL/GenBank/DDBJ databases">
        <title>Draft genome of Ramlibacter aquaticus LMG 30558.</title>
        <authorList>
            <person name="Props R."/>
        </authorList>
    </citation>
    <scope>NUCLEOTIDE SEQUENCE [LARGE SCALE GENOMIC DNA]</scope>
    <source>
        <strain evidence="18 19">LMG 30558</strain>
    </source>
</reference>
<dbReference type="Pfam" id="PF00072">
    <property type="entry name" value="Response_reg"/>
    <property type="match status" value="1"/>
</dbReference>
<dbReference type="SUPFAM" id="SSF52172">
    <property type="entry name" value="CheY-like"/>
    <property type="match status" value="1"/>
</dbReference>
<dbReference type="Pfam" id="PF02518">
    <property type="entry name" value="HATPase_c"/>
    <property type="match status" value="1"/>
</dbReference>
<evidence type="ECO:0000256" key="9">
    <source>
        <dbReference type="ARBA" id="ARBA00022840"/>
    </source>
</evidence>
<feature type="region of interest" description="Disordered" evidence="14">
    <location>
        <begin position="750"/>
        <end position="779"/>
    </location>
</feature>
<evidence type="ECO:0000313" key="18">
    <source>
        <dbReference type="EMBL" id="MBE7941290.1"/>
    </source>
</evidence>
<evidence type="ECO:0000256" key="7">
    <source>
        <dbReference type="ARBA" id="ARBA00022741"/>
    </source>
</evidence>
<dbReference type="InterPro" id="IPR013655">
    <property type="entry name" value="PAS_fold_3"/>
</dbReference>
<dbReference type="Gene3D" id="1.10.287.130">
    <property type="match status" value="1"/>
</dbReference>
<dbReference type="CDD" id="cd00130">
    <property type="entry name" value="PAS"/>
    <property type="match status" value="1"/>
</dbReference>
<evidence type="ECO:0000256" key="1">
    <source>
        <dbReference type="ARBA" id="ARBA00000085"/>
    </source>
</evidence>
<evidence type="ECO:0000259" key="17">
    <source>
        <dbReference type="PROSITE" id="PS50110"/>
    </source>
</evidence>
<dbReference type="SUPFAM" id="SSF55874">
    <property type="entry name" value="ATPase domain of HSP90 chaperone/DNA topoisomerase II/histidine kinase"/>
    <property type="match status" value="1"/>
</dbReference>
<dbReference type="Gene3D" id="3.30.565.10">
    <property type="entry name" value="Histidine kinase-like ATPase, C-terminal domain"/>
    <property type="match status" value="1"/>
</dbReference>
<feature type="domain" description="Histidine kinase" evidence="16">
    <location>
        <begin position="431"/>
        <end position="646"/>
    </location>
</feature>
<dbReference type="PROSITE" id="PS50110">
    <property type="entry name" value="RESPONSE_REGULATORY"/>
    <property type="match status" value="1"/>
</dbReference>
<dbReference type="CDD" id="cd17580">
    <property type="entry name" value="REC_2_DhkD-like"/>
    <property type="match status" value="1"/>
</dbReference>
<dbReference type="EMBL" id="JADDOJ010000045">
    <property type="protein sequence ID" value="MBE7941290.1"/>
    <property type="molecule type" value="Genomic_DNA"/>
</dbReference>
<dbReference type="InterPro" id="IPR025201">
    <property type="entry name" value="KdpD_TM"/>
</dbReference>
<dbReference type="Gene3D" id="3.30.450.40">
    <property type="match status" value="1"/>
</dbReference>
<dbReference type="InterPro" id="IPR029016">
    <property type="entry name" value="GAF-like_dom_sf"/>
</dbReference>
<dbReference type="SMART" id="SM00065">
    <property type="entry name" value="GAF"/>
    <property type="match status" value="1"/>
</dbReference>
<dbReference type="InterPro" id="IPR005467">
    <property type="entry name" value="His_kinase_dom"/>
</dbReference>
<dbReference type="Pfam" id="PF01590">
    <property type="entry name" value="GAF"/>
    <property type="match status" value="1"/>
</dbReference>
<proteinExistence type="predicted"/>
<dbReference type="PROSITE" id="PS50109">
    <property type="entry name" value="HIS_KIN"/>
    <property type="match status" value="1"/>
</dbReference>
<dbReference type="CDD" id="cd00082">
    <property type="entry name" value="HisKA"/>
    <property type="match status" value="1"/>
</dbReference>
<feature type="domain" description="Response regulatory" evidence="17">
    <location>
        <begin position="667"/>
        <end position="779"/>
    </location>
</feature>
<dbReference type="InterPro" id="IPR035965">
    <property type="entry name" value="PAS-like_dom_sf"/>
</dbReference>
<gene>
    <name evidence="18" type="ORF">IM725_11980</name>
</gene>
<dbReference type="InterPro" id="IPR003661">
    <property type="entry name" value="HisK_dim/P_dom"/>
</dbReference>
<keyword evidence="4 13" id="KW-0597">Phosphoprotein</keyword>
<dbReference type="InterPro" id="IPR001789">
    <property type="entry name" value="Sig_transdc_resp-reg_receiver"/>
</dbReference>
<dbReference type="Proteomes" id="UP000715965">
    <property type="component" value="Unassembled WGS sequence"/>
</dbReference>
<keyword evidence="19" id="KW-1185">Reference proteome</keyword>
<dbReference type="SUPFAM" id="SSF55785">
    <property type="entry name" value="PYP-like sensor domain (PAS domain)"/>
    <property type="match status" value="1"/>
</dbReference>
<dbReference type="SUPFAM" id="SSF47384">
    <property type="entry name" value="Homodimeric domain of signal transducing histidine kinase"/>
    <property type="match status" value="1"/>
</dbReference>
<accession>A0ABR9SG10</accession>
<dbReference type="PANTHER" id="PTHR43547:SF2">
    <property type="entry name" value="HYBRID SIGNAL TRANSDUCTION HISTIDINE KINASE C"/>
    <property type="match status" value="1"/>
</dbReference>
<dbReference type="SMART" id="SM00448">
    <property type="entry name" value="REC"/>
    <property type="match status" value="1"/>
</dbReference>
<feature type="transmembrane region" description="Helical" evidence="15">
    <location>
        <begin position="14"/>
        <end position="34"/>
    </location>
</feature>
<keyword evidence="8" id="KW-0418">Kinase</keyword>
<evidence type="ECO:0000256" key="4">
    <source>
        <dbReference type="ARBA" id="ARBA00022553"/>
    </source>
</evidence>
<dbReference type="InterPro" id="IPR003018">
    <property type="entry name" value="GAF"/>
</dbReference>
<keyword evidence="11" id="KW-0902">Two-component regulatory system</keyword>
<comment type="catalytic activity">
    <reaction evidence="1">
        <text>ATP + protein L-histidine = ADP + protein N-phospho-L-histidine.</text>
        <dbReference type="EC" id="2.7.13.3"/>
    </reaction>
</comment>
<evidence type="ECO:0000256" key="13">
    <source>
        <dbReference type="PROSITE-ProRule" id="PRU00169"/>
    </source>
</evidence>
<evidence type="ECO:0000256" key="12">
    <source>
        <dbReference type="ARBA" id="ARBA00023136"/>
    </source>
</evidence>